<proteinExistence type="predicted"/>
<dbReference type="Proteomes" id="UP001500668">
    <property type="component" value="Unassembled WGS sequence"/>
</dbReference>
<sequence>MSSFAQEWAQLKSGPAGRGGMRLAGADDGNGGNGSGKGDVQSSKAAWTAAGSAVGELSGDVKKALTALETGQQGLATGGGVESAAAQSEVYESWKTYLDKLSGRCTALQGSLQRAGNDLLLTDDNIKGLFVELGKQYQDTPAVGGEGK</sequence>
<feature type="region of interest" description="Disordered" evidence="1">
    <location>
        <begin position="1"/>
        <end position="45"/>
    </location>
</feature>
<comment type="caution">
    <text evidence="2">The sequence shown here is derived from an EMBL/GenBank/DDBJ whole genome shotgun (WGS) entry which is preliminary data.</text>
</comment>
<accession>A0ABP3RUY9</accession>
<keyword evidence="3" id="KW-1185">Reference proteome</keyword>
<reference evidence="3" key="1">
    <citation type="journal article" date="2019" name="Int. J. Syst. Evol. Microbiol.">
        <title>The Global Catalogue of Microorganisms (GCM) 10K type strain sequencing project: providing services to taxonomists for standard genome sequencing and annotation.</title>
        <authorList>
            <consortium name="The Broad Institute Genomics Platform"/>
            <consortium name="The Broad Institute Genome Sequencing Center for Infectious Disease"/>
            <person name="Wu L."/>
            <person name="Ma J."/>
        </authorList>
    </citation>
    <scope>NUCLEOTIDE SEQUENCE [LARGE SCALE GENOMIC DNA]</scope>
    <source>
        <strain evidence="3">JCM 5067</strain>
    </source>
</reference>
<name>A0ABP3RUY9_9ACTN</name>
<feature type="compositionally biased region" description="Gly residues" evidence="1">
    <location>
        <begin position="16"/>
        <end position="37"/>
    </location>
</feature>
<protein>
    <submittedName>
        <fullName evidence="2">Uncharacterized protein</fullName>
    </submittedName>
</protein>
<evidence type="ECO:0000313" key="2">
    <source>
        <dbReference type="EMBL" id="GAA0617197.1"/>
    </source>
</evidence>
<dbReference type="RefSeq" id="WP_344077712.1">
    <property type="nucleotide sequence ID" value="NZ_BAAACA010000038.1"/>
</dbReference>
<evidence type="ECO:0000313" key="3">
    <source>
        <dbReference type="Proteomes" id="UP001500668"/>
    </source>
</evidence>
<dbReference type="EMBL" id="BAAACA010000038">
    <property type="protein sequence ID" value="GAA0617197.1"/>
    <property type="molecule type" value="Genomic_DNA"/>
</dbReference>
<gene>
    <name evidence="2" type="ORF">GCM10010394_54200</name>
</gene>
<evidence type="ECO:0000256" key="1">
    <source>
        <dbReference type="SAM" id="MobiDB-lite"/>
    </source>
</evidence>
<organism evidence="2 3">
    <name type="scientific">Streptomyces crystallinus</name>
    <dbReference type="NCBI Taxonomy" id="68191"/>
    <lineage>
        <taxon>Bacteria</taxon>
        <taxon>Bacillati</taxon>
        <taxon>Actinomycetota</taxon>
        <taxon>Actinomycetes</taxon>
        <taxon>Kitasatosporales</taxon>
        <taxon>Streptomycetaceae</taxon>
        <taxon>Streptomyces</taxon>
    </lineage>
</organism>